<protein>
    <submittedName>
        <fullName evidence="1">DUF2846 domain-containing protein</fullName>
    </submittedName>
</protein>
<organism evidence="1 2">
    <name type="scientific">Niabella pedocola</name>
    <dbReference type="NCBI Taxonomy" id="1752077"/>
    <lineage>
        <taxon>Bacteria</taxon>
        <taxon>Pseudomonadati</taxon>
        <taxon>Bacteroidota</taxon>
        <taxon>Chitinophagia</taxon>
        <taxon>Chitinophagales</taxon>
        <taxon>Chitinophagaceae</taxon>
        <taxon>Niabella</taxon>
    </lineage>
</organism>
<dbReference type="EMBL" id="JAJNEC010000005">
    <property type="protein sequence ID" value="MCD2423330.1"/>
    <property type="molecule type" value="Genomic_DNA"/>
</dbReference>
<name>A0ABS8PQF8_9BACT</name>
<dbReference type="Proteomes" id="UP001199816">
    <property type="component" value="Unassembled WGS sequence"/>
</dbReference>
<gene>
    <name evidence="1" type="ORF">LQ567_11205</name>
</gene>
<evidence type="ECO:0000313" key="1">
    <source>
        <dbReference type="EMBL" id="MCD2423330.1"/>
    </source>
</evidence>
<keyword evidence="2" id="KW-1185">Reference proteome</keyword>
<evidence type="ECO:0000313" key="2">
    <source>
        <dbReference type="Proteomes" id="UP001199816"/>
    </source>
</evidence>
<comment type="caution">
    <text evidence="1">The sequence shown here is derived from an EMBL/GenBank/DDBJ whole genome shotgun (WGS) entry which is preliminary data.</text>
</comment>
<sequence>MGHSRLGIRGFTTDCQYQRVIEKAQEKARKAGGNAIQITELKQPDLWSSCYRIKGNILFIEGVDSLRQAVSAATIAPPAPGADTATYATIYFYRPKNFTGSAVGYNINLDDSVVWRAVNNSRYELRVYKEGKQKIWAKTEAKAIVPLTIQFGRSYYIKCSIAMGMWVGQPSLNLIDPEQGRDEYERVSSRVHK</sequence>
<accession>A0ABS8PQF8</accession>
<proteinExistence type="predicted"/>
<dbReference type="RefSeq" id="WP_231004594.1">
    <property type="nucleotide sequence ID" value="NZ_JAJNEC010000005.1"/>
</dbReference>
<reference evidence="1 2" key="1">
    <citation type="submission" date="2021-11" db="EMBL/GenBank/DDBJ databases">
        <title>Genomic of Niabella pedocola.</title>
        <authorList>
            <person name="Wu T."/>
        </authorList>
    </citation>
    <scope>NUCLEOTIDE SEQUENCE [LARGE SCALE GENOMIC DNA]</scope>
    <source>
        <strain evidence="1 2">JCM 31011</strain>
    </source>
</reference>